<feature type="domain" description="TonB-dependent receptor plug" evidence="12">
    <location>
        <begin position="122"/>
        <end position="227"/>
    </location>
</feature>
<dbReference type="NCBIfam" id="TIGR04056">
    <property type="entry name" value="OMP_RagA_SusC"/>
    <property type="match status" value="1"/>
</dbReference>
<accession>A0A1M6XT59</accession>
<dbReference type="InterPro" id="IPR036942">
    <property type="entry name" value="Beta-barrel_TonB_sf"/>
</dbReference>
<evidence type="ECO:0000256" key="6">
    <source>
        <dbReference type="ARBA" id="ARBA00023136"/>
    </source>
</evidence>
<evidence type="ECO:0000256" key="7">
    <source>
        <dbReference type="ARBA" id="ARBA00023237"/>
    </source>
</evidence>
<keyword evidence="5 9" id="KW-0798">TonB box</keyword>
<dbReference type="Gene3D" id="2.60.40.1120">
    <property type="entry name" value="Carboxypeptidase-like, regulatory domain"/>
    <property type="match status" value="1"/>
</dbReference>
<keyword evidence="3 8" id="KW-1134">Transmembrane beta strand</keyword>
<dbReference type="Pfam" id="PF13715">
    <property type="entry name" value="CarbopepD_reg_2"/>
    <property type="match status" value="1"/>
</dbReference>
<dbReference type="InterPro" id="IPR023997">
    <property type="entry name" value="TonB-dep_OMP_SusC/RagA_CS"/>
</dbReference>
<dbReference type="Pfam" id="PF00593">
    <property type="entry name" value="TonB_dep_Rec_b-barrel"/>
    <property type="match status" value="1"/>
</dbReference>
<keyword evidence="10" id="KW-0732">Signal</keyword>
<feature type="domain" description="TonB-dependent receptor-like beta-barrel" evidence="11">
    <location>
        <begin position="419"/>
        <end position="1012"/>
    </location>
</feature>
<proteinExistence type="inferred from homology"/>
<dbReference type="Gene3D" id="2.40.170.20">
    <property type="entry name" value="TonB-dependent receptor, beta-barrel domain"/>
    <property type="match status" value="1"/>
</dbReference>
<gene>
    <name evidence="13" type="ORF">SAMN05216463_12212</name>
</gene>
<protein>
    <submittedName>
        <fullName evidence="13">TonB-linked outer membrane protein, SusC/RagA family</fullName>
    </submittedName>
</protein>
<comment type="similarity">
    <text evidence="8 9">Belongs to the TonB-dependent receptor family.</text>
</comment>
<evidence type="ECO:0000313" key="13">
    <source>
        <dbReference type="EMBL" id="SHL09134.1"/>
    </source>
</evidence>
<dbReference type="NCBIfam" id="TIGR04057">
    <property type="entry name" value="SusC_RagA_signa"/>
    <property type="match status" value="1"/>
</dbReference>
<dbReference type="GO" id="GO:0009279">
    <property type="term" value="C:cell outer membrane"/>
    <property type="evidence" value="ECO:0007669"/>
    <property type="project" value="UniProtKB-SubCell"/>
</dbReference>
<evidence type="ECO:0000256" key="9">
    <source>
        <dbReference type="RuleBase" id="RU003357"/>
    </source>
</evidence>
<dbReference type="InterPro" id="IPR000531">
    <property type="entry name" value="Beta-barrel_TonB"/>
</dbReference>
<keyword evidence="4 8" id="KW-0812">Transmembrane</keyword>
<keyword evidence="7 8" id="KW-0998">Cell outer membrane</keyword>
<evidence type="ECO:0000256" key="2">
    <source>
        <dbReference type="ARBA" id="ARBA00022448"/>
    </source>
</evidence>
<dbReference type="Proteomes" id="UP000184130">
    <property type="component" value="Unassembled WGS sequence"/>
</dbReference>
<dbReference type="InterPro" id="IPR037066">
    <property type="entry name" value="Plug_dom_sf"/>
</dbReference>
<dbReference type="InterPro" id="IPR023996">
    <property type="entry name" value="TonB-dep_OMP_SusC/RagA"/>
</dbReference>
<reference evidence="13 14" key="1">
    <citation type="submission" date="2016-11" db="EMBL/GenBank/DDBJ databases">
        <authorList>
            <person name="Jaros S."/>
            <person name="Januszkiewicz K."/>
            <person name="Wedrychowicz H."/>
        </authorList>
    </citation>
    <scope>NUCLEOTIDE SEQUENCE [LARGE SCALE GENOMIC DNA]</scope>
    <source>
        <strain evidence="13 14">KHT3</strain>
    </source>
</reference>
<keyword evidence="2 8" id="KW-0813">Transport</keyword>
<comment type="subcellular location">
    <subcellularLocation>
        <location evidence="1 8">Cell outer membrane</location>
        <topology evidence="1 8">Multi-pass membrane protein</topology>
    </subcellularLocation>
</comment>
<dbReference type="AlphaFoldDB" id="A0A1M6XT59"/>
<dbReference type="InterPro" id="IPR039426">
    <property type="entry name" value="TonB-dep_rcpt-like"/>
</dbReference>
<dbReference type="InterPro" id="IPR008969">
    <property type="entry name" value="CarboxyPept-like_regulatory"/>
</dbReference>
<evidence type="ECO:0000259" key="11">
    <source>
        <dbReference type="Pfam" id="PF00593"/>
    </source>
</evidence>
<dbReference type="Gene3D" id="2.170.130.10">
    <property type="entry name" value="TonB-dependent receptor, plug domain"/>
    <property type="match status" value="1"/>
</dbReference>
<evidence type="ECO:0000256" key="10">
    <source>
        <dbReference type="SAM" id="SignalP"/>
    </source>
</evidence>
<dbReference type="SUPFAM" id="SSF49464">
    <property type="entry name" value="Carboxypeptidase regulatory domain-like"/>
    <property type="match status" value="1"/>
</dbReference>
<evidence type="ECO:0000256" key="8">
    <source>
        <dbReference type="PROSITE-ProRule" id="PRU01360"/>
    </source>
</evidence>
<evidence type="ECO:0000256" key="3">
    <source>
        <dbReference type="ARBA" id="ARBA00022452"/>
    </source>
</evidence>
<evidence type="ECO:0000256" key="1">
    <source>
        <dbReference type="ARBA" id="ARBA00004571"/>
    </source>
</evidence>
<sequence length="1046" mass="116453">MSTNQFKHSTMEKLRKLILSFFALLASTVMYAQTEIRGSVVDASGESVIGATVMEKGTSNGTITDFDGNFTIKVNEGVILVISYIGYQTQEVPAQQGMKVTLKEDAEMLQEVVVTGYTTQRKADLTGAISTVSVDEIAKQNENNPMKALQGRVPGMNITADGNPSGAATVRIRGVGTLNDNDPLYIIDGVPTKAGMHELNGNDIESIQVLKDAASASIYGSRAANGVIIITTKKGKDGKVKVNFDGSVATSFYTNKIETMNASEWGRAYWQACVNDGVNPSNNNLGYNYDWSYDAKGNPVLNNMTMNMYLDENASVRAGDTDWFKEITRTGVVQQYNLSVSNGSEKGSSFFSIGYYDNQGTIKKSNFNRLSARANADYKLFDGKVVIGENFTVNRTKGVDAPGGVLEHALEFNPNFPIYAENGKYAQALGAYSERENPLSMIDNAKDNEYTQWRSFGDVHLSITPFKNFMIRTTLGMDYTQKEQRFFTYPIENGKVKRTDSAVESKQEHWMRWMWNAIATYNLEIGKHRGDAMIGTEVNRQDYKWNSAKRYELAILNTDYMWPSAGAGKQLAEGSGEGFSLVSFFGKVNYTYDDKYLASFTIRRDGSSRFGTNNQYGTFPSVSAGWRLSEEKFMAKTKSWLDNLKLRYSWGQTGNQEISNTSRYTLYKSVVSTGLWGSGQAGSSYDISGKNGGYDLANGYVRNQRGNDDIKWETTTQHNIGVDFAMLRNEIYGSFDWFNKKTTDILLFMEGIAAMGEGSGQWINAGEVKNNGWELSIGYRHQLENGFSWDINGNISKYVNEITKLPETVAANGKYGGNGVKSVVGHPMFSQVGYIYDGIFKSQEEIDNHATQEGAGLGRIRYKDLNGDGVITEADQDWIYDPTPDFTWGLNIYLQYKDWDLTMFWQGVQGVDVDCRGYKSQTDFWANSAINVPYLNKGKRALDAWSPANPSSNIPALTTSDTNNEGRVSSYYIENGSYVKLRTIQLGYNLPKKVTEKLCMDRIRLYASAQNLLTIKSNKFTGADPENPGFNYPIPLNLTFGLNVSF</sequence>
<dbReference type="SUPFAM" id="SSF56935">
    <property type="entry name" value="Porins"/>
    <property type="match status" value="1"/>
</dbReference>
<evidence type="ECO:0000313" key="14">
    <source>
        <dbReference type="Proteomes" id="UP000184130"/>
    </source>
</evidence>
<feature type="signal peptide" evidence="10">
    <location>
        <begin position="1"/>
        <end position="32"/>
    </location>
</feature>
<evidence type="ECO:0000256" key="5">
    <source>
        <dbReference type="ARBA" id="ARBA00023077"/>
    </source>
</evidence>
<dbReference type="PROSITE" id="PS52016">
    <property type="entry name" value="TONB_DEPENDENT_REC_3"/>
    <property type="match status" value="1"/>
</dbReference>
<feature type="chain" id="PRO_5012861797" evidence="10">
    <location>
        <begin position="33"/>
        <end position="1046"/>
    </location>
</feature>
<organism evidence="13 14">
    <name type="scientific">Xylanibacter ruminicola</name>
    <name type="common">Prevotella ruminicola</name>
    <dbReference type="NCBI Taxonomy" id="839"/>
    <lineage>
        <taxon>Bacteria</taxon>
        <taxon>Pseudomonadati</taxon>
        <taxon>Bacteroidota</taxon>
        <taxon>Bacteroidia</taxon>
        <taxon>Bacteroidales</taxon>
        <taxon>Prevotellaceae</taxon>
        <taxon>Xylanibacter</taxon>
    </lineage>
</organism>
<evidence type="ECO:0000259" key="12">
    <source>
        <dbReference type="Pfam" id="PF07715"/>
    </source>
</evidence>
<dbReference type="FunFam" id="2.60.40.1120:FF:000003">
    <property type="entry name" value="Outer membrane protein Omp121"/>
    <property type="match status" value="1"/>
</dbReference>
<evidence type="ECO:0000256" key="4">
    <source>
        <dbReference type="ARBA" id="ARBA00022692"/>
    </source>
</evidence>
<name>A0A1M6XT59_XYLRU</name>
<dbReference type="InterPro" id="IPR012910">
    <property type="entry name" value="Plug_dom"/>
</dbReference>
<dbReference type="Pfam" id="PF07715">
    <property type="entry name" value="Plug"/>
    <property type="match status" value="1"/>
</dbReference>
<dbReference type="EMBL" id="FRBD01000022">
    <property type="protein sequence ID" value="SHL09134.1"/>
    <property type="molecule type" value="Genomic_DNA"/>
</dbReference>
<keyword evidence="6 8" id="KW-0472">Membrane</keyword>